<evidence type="ECO:0000313" key="7">
    <source>
        <dbReference type="Proteomes" id="UP000054144"/>
    </source>
</evidence>
<protein>
    <recommendedName>
        <fullName evidence="8">2-hydroxyacid dehydrogenase</fullName>
    </recommendedName>
</protein>
<dbReference type="Proteomes" id="UP000054144">
    <property type="component" value="Unassembled WGS sequence"/>
</dbReference>
<evidence type="ECO:0000313" key="6">
    <source>
        <dbReference type="EMBL" id="KIY50286.1"/>
    </source>
</evidence>
<name>A0A0D7AG75_9AGAR</name>
<dbReference type="CDD" id="cd12168">
    <property type="entry name" value="Mand_dh_like"/>
    <property type="match status" value="1"/>
</dbReference>
<feature type="domain" description="D-isomer specific 2-hydroxyacid dehydrogenase catalytic" evidence="4">
    <location>
        <begin position="72"/>
        <end position="337"/>
    </location>
</feature>
<keyword evidence="2 3" id="KW-0560">Oxidoreductase</keyword>
<dbReference type="InterPro" id="IPR029752">
    <property type="entry name" value="D-isomer_DH_CS1"/>
</dbReference>
<reference evidence="6 7" key="1">
    <citation type="journal article" date="2015" name="Fungal Genet. Biol.">
        <title>Evolution of novel wood decay mechanisms in Agaricales revealed by the genome sequences of Fistulina hepatica and Cylindrobasidium torrendii.</title>
        <authorList>
            <person name="Floudas D."/>
            <person name="Held B.W."/>
            <person name="Riley R."/>
            <person name="Nagy L.G."/>
            <person name="Koehler G."/>
            <person name="Ransdell A.S."/>
            <person name="Younus H."/>
            <person name="Chow J."/>
            <person name="Chiniquy J."/>
            <person name="Lipzen A."/>
            <person name="Tritt A."/>
            <person name="Sun H."/>
            <person name="Haridas S."/>
            <person name="LaButti K."/>
            <person name="Ohm R.A."/>
            <person name="Kues U."/>
            <person name="Blanchette R.A."/>
            <person name="Grigoriev I.V."/>
            <person name="Minto R.E."/>
            <person name="Hibbett D.S."/>
        </authorList>
    </citation>
    <scope>NUCLEOTIDE SEQUENCE [LARGE SCALE GENOMIC DNA]</scope>
    <source>
        <strain evidence="6 7">ATCC 64428</strain>
    </source>
</reference>
<evidence type="ECO:0008006" key="8">
    <source>
        <dbReference type="Google" id="ProtNLM"/>
    </source>
</evidence>
<dbReference type="InterPro" id="IPR006139">
    <property type="entry name" value="D-isomer_2_OHA_DH_cat_dom"/>
</dbReference>
<dbReference type="Pfam" id="PF02826">
    <property type="entry name" value="2-Hacid_dh_C"/>
    <property type="match status" value="1"/>
</dbReference>
<evidence type="ECO:0000259" key="5">
    <source>
        <dbReference type="Pfam" id="PF02826"/>
    </source>
</evidence>
<dbReference type="PANTHER" id="PTHR10996">
    <property type="entry name" value="2-HYDROXYACID DEHYDROGENASE-RELATED"/>
    <property type="match status" value="1"/>
</dbReference>
<gene>
    <name evidence="6" type="ORF">FISHEDRAFT_64930</name>
</gene>
<dbReference type="InterPro" id="IPR050223">
    <property type="entry name" value="D-isomer_2-hydroxyacid_DH"/>
</dbReference>
<accession>A0A0D7AG75</accession>
<dbReference type="PROSITE" id="PS00670">
    <property type="entry name" value="D_2_HYDROXYACID_DH_2"/>
    <property type="match status" value="1"/>
</dbReference>
<dbReference type="GO" id="GO:0016618">
    <property type="term" value="F:hydroxypyruvate reductase [NAD(P)H] activity"/>
    <property type="evidence" value="ECO:0007669"/>
    <property type="project" value="TreeGrafter"/>
</dbReference>
<dbReference type="GO" id="GO:0051287">
    <property type="term" value="F:NAD binding"/>
    <property type="evidence" value="ECO:0007669"/>
    <property type="project" value="InterPro"/>
</dbReference>
<sequence length="346" mass="38447">MLEAHKPRVLFCGTLKWAAEDAKAKLGDIAELIHMEQPCDRKTFLAKFQPGGPYAGTIAIFRHTSSSQYIGHFDAELLDGMPGVKWIAHTGAGYDQIDVFACKDRAWTATGIRVSNTPNAVDEGTATTCLYLLISSMRAFPLAEESLRAGYWKFPKISPYARDISCLNIAILGLGGIGLYFANLLRPFAPKKIMYHNRKPRRDPGPEWLEYMPDVEEMLSQADVLSVHVPLNPNTVGLVGEKWIRKLRKGAIIINTARGKIIDEAAMISALEDGHLSSVGLDVFPDEPKVNPRLLEFPQVTLLPHMGTETRDSQHRMEIRALDNIKDFLTTGAGRDLVPEHNDDCI</sequence>
<evidence type="ECO:0000256" key="3">
    <source>
        <dbReference type="RuleBase" id="RU003719"/>
    </source>
</evidence>
<dbReference type="SUPFAM" id="SSF52283">
    <property type="entry name" value="Formate/glycerate dehydrogenase catalytic domain-like"/>
    <property type="match status" value="1"/>
</dbReference>
<dbReference type="InterPro" id="IPR006140">
    <property type="entry name" value="D-isomer_DH_NAD-bd"/>
</dbReference>
<evidence type="ECO:0000256" key="1">
    <source>
        <dbReference type="ARBA" id="ARBA00005854"/>
    </source>
</evidence>
<dbReference type="InterPro" id="IPR036291">
    <property type="entry name" value="NAD(P)-bd_dom_sf"/>
</dbReference>
<evidence type="ECO:0000259" key="4">
    <source>
        <dbReference type="Pfam" id="PF00389"/>
    </source>
</evidence>
<dbReference type="GO" id="GO:0030267">
    <property type="term" value="F:glyoxylate reductase (NADPH) activity"/>
    <property type="evidence" value="ECO:0007669"/>
    <property type="project" value="TreeGrafter"/>
</dbReference>
<dbReference type="PROSITE" id="PS00065">
    <property type="entry name" value="D_2_HYDROXYACID_DH_1"/>
    <property type="match status" value="1"/>
</dbReference>
<organism evidence="6 7">
    <name type="scientific">Fistulina hepatica ATCC 64428</name>
    <dbReference type="NCBI Taxonomy" id="1128425"/>
    <lineage>
        <taxon>Eukaryota</taxon>
        <taxon>Fungi</taxon>
        <taxon>Dikarya</taxon>
        <taxon>Basidiomycota</taxon>
        <taxon>Agaricomycotina</taxon>
        <taxon>Agaricomycetes</taxon>
        <taxon>Agaricomycetidae</taxon>
        <taxon>Agaricales</taxon>
        <taxon>Fistulinaceae</taxon>
        <taxon>Fistulina</taxon>
    </lineage>
</organism>
<dbReference type="Gene3D" id="3.40.50.720">
    <property type="entry name" value="NAD(P)-binding Rossmann-like Domain"/>
    <property type="match status" value="2"/>
</dbReference>
<evidence type="ECO:0000256" key="2">
    <source>
        <dbReference type="ARBA" id="ARBA00023002"/>
    </source>
</evidence>
<dbReference type="OrthoDB" id="9991913at2759"/>
<dbReference type="PANTHER" id="PTHR10996:SF257">
    <property type="entry name" value="GLYOXYLATE REDUCTASE 1"/>
    <property type="match status" value="1"/>
</dbReference>
<dbReference type="AlphaFoldDB" id="A0A0D7AG75"/>
<dbReference type="Pfam" id="PF00389">
    <property type="entry name" value="2-Hacid_dh"/>
    <property type="match status" value="1"/>
</dbReference>
<dbReference type="InterPro" id="IPR029753">
    <property type="entry name" value="D-isomer_DH_CS"/>
</dbReference>
<dbReference type="SUPFAM" id="SSF51735">
    <property type="entry name" value="NAD(P)-binding Rossmann-fold domains"/>
    <property type="match status" value="1"/>
</dbReference>
<comment type="similarity">
    <text evidence="1 3">Belongs to the D-isomer specific 2-hydroxyacid dehydrogenase family.</text>
</comment>
<dbReference type="PROSITE" id="PS00671">
    <property type="entry name" value="D_2_HYDROXYACID_DH_3"/>
    <property type="match status" value="1"/>
</dbReference>
<keyword evidence="7" id="KW-1185">Reference proteome</keyword>
<proteinExistence type="inferred from homology"/>
<dbReference type="EMBL" id="KN881676">
    <property type="protein sequence ID" value="KIY50286.1"/>
    <property type="molecule type" value="Genomic_DNA"/>
</dbReference>
<feature type="domain" description="D-isomer specific 2-hydroxyacid dehydrogenase NAD-binding" evidence="5">
    <location>
        <begin position="131"/>
        <end position="307"/>
    </location>
</feature>
<dbReference type="GO" id="GO:0005829">
    <property type="term" value="C:cytosol"/>
    <property type="evidence" value="ECO:0007669"/>
    <property type="project" value="TreeGrafter"/>
</dbReference>